<reference evidence="3" key="1">
    <citation type="submission" date="2017-02" db="UniProtKB">
        <authorList>
            <consortium name="WormBaseParasite"/>
        </authorList>
    </citation>
    <scope>IDENTIFICATION</scope>
</reference>
<feature type="compositionally biased region" description="Basic residues" evidence="1">
    <location>
        <begin position="40"/>
        <end position="55"/>
    </location>
</feature>
<feature type="region of interest" description="Disordered" evidence="1">
    <location>
        <begin position="1"/>
        <end position="105"/>
    </location>
</feature>
<protein>
    <submittedName>
        <fullName evidence="3">Microtubule-associated protein futsch</fullName>
    </submittedName>
</protein>
<dbReference type="Proteomes" id="UP000038045">
    <property type="component" value="Unplaced"/>
</dbReference>
<evidence type="ECO:0000256" key="1">
    <source>
        <dbReference type="SAM" id="MobiDB-lite"/>
    </source>
</evidence>
<feature type="compositionally biased region" description="Low complexity" evidence="1">
    <location>
        <begin position="56"/>
        <end position="75"/>
    </location>
</feature>
<keyword evidence="2" id="KW-1185">Reference proteome</keyword>
<accession>A0A0N4ZJF2</accession>
<evidence type="ECO:0000313" key="3">
    <source>
        <dbReference type="WBParaSite" id="PTRK_0000809300.1"/>
    </source>
</evidence>
<dbReference type="AlphaFoldDB" id="A0A0N4ZJF2"/>
<proteinExistence type="predicted"/>
<sequence length="105" mass="11518">EGEVGERLKRSDISNFKVGDLKYSDAHVLANEPSQSLKGQMKKTTKKSSSTKKKSGPPTKKSVPTTKKIIPTTKGPSPPIQPFTTTPKSIEEYPDVSEEKSSDER</sequence>
<name>A0A0N4ZJF2_PARTI</name>
<evidence type="ECO:0000313" key="2">
    <source>
        <dbReference type="Proteomes" id="UP000038045"/>
    </source>
</evidence>
<organism evidence="2 3">
    <name type="scientific">Parastrongyloides trichosuri</name>
    <name type="common">Possum-specific nematode worm</name>
    <dbReference type="NCBI Taxonomy" id="131310"/>
    <lineage>
        <taxon>Eukaryota</taxon>
        <taxon>Metazoa</taxon>
        <taxon>Ecdysozoa</taxon>
        <taxon>Nematoda</taxon>
        <taxon>Chromadorea</taxon>
        <taxon>Rhabditida</taxon>
        <taxon>Tylenchina</taxon>
        <taxon>Panagrolaimomorpha</taxon>
        <taxon>Strongyloidoidea</taxon>
        <taxon>Strongyloididae</taxon>
        <taxon>Parastrongyloides</taxon>
    </lineage>
</organism>
<feature type="compositionally biased region" description="Basic and acidic residues" evidence="1">
    <location>
        <begin position="1"/>
        <end position="12"/>
    </location>
</feature>
<dbReference type="WBParaSite" id="PTRK_0000809300.1">
    <property type="protein sequence ID" value="PTRK_0000809300.1"/>
    <property type="gene ID" value="PTRK_0000809300"/>
</dbReference>